<evidence type="ECO:0000313" key="2">
    <source>
        <dbReference type="EMBL" id="KRZ73587.1"/>
    </source>
</evidence>
<keyword evidence="1" id="KW-0812">Transmembrane</keyword>
<protein>
    <submittedName>
        <fullName evidence="2">Uncharacterized protein</fullName>
    </submittedName>
</protein>
<dbReference type="AlphaFoldDB" id="A0A0V1MPR4"/>
<dbReference type="EMBL" id="JYDO01000061">
    <property type="protein sequence ID" value="KRZ73587.1"/>
    <property type="molecule type" value="Genomic_DNA"/>
</dbReference>
<accession>A0A0V1MPR4</accession>
<organism evidence="2 3">
    <name type="scientific">Trichinella papuae</name>
    <dbReference type="NCBI Taxonomy" id="268474"/>
    <lineage>
        <taxon>Eukaryota</taxon>
        <taxon>Metazoa</taxon>
        <taxon>Ecdysozoa</taxon>
        <taxon>Nematoda</taxon>
        <taxon>Enoplea</taxon>
        <taxon>Dorylaimia</taxon>
        <taxon>Trichinellida</taxon>
        <taxon>Trichinellidae</taxon>
        <taxon>Trichinella</taxon>
    </lineage>
</organism>
<proteinExistence type="predicted"/>
<feature type="transmembrane region" description="Helical" evidence="1">
    <location>
        <begin position="43"/>
        <end position="63"/>
    </location>
</feature>
<evidence type="ECO:0000313" key="3">
    <source>
        <dbReference type="Proteomes" id="UP000054843"/>
    </source>
</evidence>
<keyword evidence="3" id="KW-1185">Reference proteome</keyword>
<reference evidence="2 3" key="1">
    <citation type="submission" date="2015-01" db="EMBL/GenBank/DDBJ databases">
        <title>Evolution of Trichinella species and genotypes.</title>
        <authorList>
            <person name="Korhonen P.K."/>
            <person name="Edoardo P."/>
            <person name="Giuseppe L.R."/>
            <person name="Gasser R.B."/>
        </authorList>
    </citation>
    <scope>NUCLEOTIDE SEQUENCE [LARGE SCALE GENOMIC DNA]</scope>
    <source>
        <strain evidence="2">ISS1980</strain>
    </source>
</reference>
<gene>
    <name evidence="2" type="ORF">T10_13623</name>
</gene>
<evidence type="ECO:0000256" key="1">
    <source>
        <dbReference type="SAM" id="Phobius"/>
    </source>
</evidence>
<comment type="caution">
    <text evidence="2">The sequence shown here is derived from an EMBL/GenBank/DDBJ whole genome shotgun (WGS) entry which is preliminary data.</text>
</comment>
<sequence>MKRPKNLGDPCRPCSSMDISWIIKRKQVRRKSLQFKQHKSQKIIVLLIFETYFFGLLSIEITAERIIAVYAFCISDMNHPGSVRIRFSVDLLHL</sequence>
<name>A0A0V1MPR4_9BILA</name>
<dbReference type="Proteomes" id="UP000054843">
    <property type="component" value="Unassembled WGS sequence"/>
</dbReference>
<keyword evidence="1" id="KW-0472">Membrane</keyword>
<keyword evidence="1" id="KW-1133">Transmembrane helix</keyword>